<dbReference type="HAMAP" id="MF_01518">
    <property type="entry name" value="Adenine_deamin"/>
    <property type="match status" value="1"/>
</dbReference>
<dbReference type="InterPro" id="IPR011059">
    <property type="entry name" value="Metal-dep_hydrolase_composite"/>
</dbReference>
<accession>A0A9D1R197</accession>
<dbReference type="SUPFAM" id="SSF51556">
    <property type="entry name" value="Metallo-dependent hydrolases"/>
    <property type="match status" value="1"/>
</dbReference>
<evidence type="ECO:0000256" key="2">
    <source>
        <dbReference type="ARBA" id="ARBA00012782"/>
    </source>
</evidence>
<dbReference type="InterPro" id="IPR006679">
    <property type="entry name" value="Adenine_deam"/>
</dbReference>
<dbReference type="GO" id="GO:0000034">
    <property type="term" value="F:adenine deaminase activity"/>
    <property type="evidence" value="ECO:0007669"/>
    <property type="project" value="UniProtKB-UniRule"/>
</dbReference>
<dbReference type="AlphaFoldDB" id="A0A9D1R197"/>
<keyword evidence="4 6" id="KW-0464">Manganese</keyword>
<feature type="domain" description="Amidohydrolase-related" evidence="7">
    <location>
        <begin position="68"/>
        <end position="351"/>
    </location>
</feature>
<dbReference type="Gene3D" id="3.20.20.140">
    <property type="entry name" value="Metal-dependent hydrolases"/>
    <property type="match status" value="1"/>
</dbReference>
<dbReference type="PANTHER" id="PTHR11113">
    <property type="entry name" value="N-ACETYLGLUCOSAMINE-6-PHOSPHATE DEACETYLASE"/>
    <property type="match status" value="1"/>
</dbReference>
<dbReference type="EMBL" id="DXGI01000283">
    <property type="protein sequence ID" value="HIW78965.1"/>
    <property type="molecule type" value="Genomic_DNA"/>
</dbReference>
<dbReference type="InterPro" id="IPR032466">
    <property type="entry name" value="Metal_Hydrolase"/>
</dbReference>
<comment type="similarity">
    <text evidence="1 6">Belongs to the metallo-dependent hydrolases superfamily. Adenine deaminase family.</text>
</comment>
<dbReference type="Pfam" id="PF13382">
    <property type="entry name" value="Adenine_deam_C"/>
    <property type="match status" value="1"/>
</dbReference>
<evidence type="ECO:0000256" key="1">
    <source>
        <dbReference type="ARBA" id="ARBA00006773"/>
    </source>
</evidence>
<evidence type="ECO:0000256" key="4">
    <source>
        <dbReference type="ARBA" id="ARBA00023211"/>
    </source>
</evidence>
<dbReference type="EC" id="3.5.4.2" evidence="2 6"/>
<reference evidence="9" key="1">
    <citation type="journal article" date="2021" name="PeerJ">
        <title>Extensive microbial diversity within the chicken gut microbiome revealed by metagenomics and culture.</title>
        <authorList>
            <person name="Gilroy R."/>
            <person name="Ravi A."/>
            <person name="Getino M."/>
            <person name="Pursley I."/>
            <person name="Horton D.L."/>
            <person name="Alikhan N.F."/>
            <person name="Baker D."/>
            <person name="Gharbi K."/>
            <person name="Hall N."/>
            <person name="Watson M."/>
            <person name="Adriaenssens E.M."/>
            <person name="Foster-Nyarko E."/>
            <person name="Jarju S."/>
            <person name="Secka A."/>
            <person name="Antonio M."/>
            <person name="Oren A."/>
            <person name="Chaudhuri R.R."/>
            <person name="La Ragione R."/>
            <person name="Hildebrand F."/>
            <person name="Pallen M.J."/>
        </authorList>
    </citation>
    <scope>NUCLEOTIDE SEQUENCE</scope>
    <source>
        <strain evidence="9">ChiSxjej5B17-1746</strain>
    </source>
</reference>
<dbReference type="InterPro" id="IPR006680">
    <property type="entry name" value="Amidohydro-rel"/>
</dbReference>
<dbReference type="SUPFAM" id="SSF51338">
    <property type="entry name" value="Composite domain of metallo-dependent hydrolases"/>
    <property type="match status" value="1"/>
</dbReference>
<name>A0A9D1R197_9BACT</name>
<comment type="cofactor">
    <cofactor evidence="6">
        <name>Mn(2+)</name>
        <dbReference type="ChEBI" id="CHEBI:29035"/>
    </cofactor>
</comment>
<reference evidence="9" key="2">
    <citation type="submission" date="2021-04" db="EMBL/GenBank/DDBJ databases">
        <authorList>
            <person name="Gilroy R."/>
        </authorList>
    </citation>
    <scope>NUCLEOTIDE SEQUENCE</scope>
    <source>
        <strain evidence="9">ChiSxjej5B17-1746</strain>
    </source>
</reference>
<evidence type="ECO:0000313" key="10">
    <source>
        <dbReference type="Proteomes" id="UP000824264"/>
    </source>
</evidence>
<proteinExistence type="inferred from homology"/>
<evidence type="ECO:0000259" key="7">
    <source>
        <dbReference type="Pfam" id="PF01979"/>
    </source>
</evidence>
<evidence type="ECO:0000313" key="9">
    <source>
        <dbReference type="EMBL" id="HIW78965.1"/>
    </source>
</evidence>
<comment type="caution">
    <text evidence="9">The sequence shown here is derived from an EMBL/GenBank/DDBJ whole genome shotgun (WGS) entry which is preliminary data.</text>
</comment>
<dbReference type="Pfam" id="PF01979">
    <property type="entry name" value="Amidohydro_1"/>
    <property type="match status" value="1"/>
</dbReference>
<dbReference type="Proteomes" id="UP000824264">
    <property type="component" value="Unassembled WGS sequence"/>
</dbReference>
<evidence type="ECO:0000256" key="3">
    <source>
        <dbReference type="ARBA" id="ARBA00022801"/>
    </source>
</evidence>
<evidence type="ECO:0000256" key="5">
    <source>
        <dbReference type="ARBA" id="ARBA00047720"/>
    </source>
</evidence>
<comment type="catalytic activity">
    <reaction evidence="5 6">
        <text>adenine + H2O + H(+) = hypoxanthine + NH4(+)</text>
        <dbReference type="Rhea" id="RHEA:23688"/>
        <dbReference type="ChEBI" id="CHEBI:15377"/>
        <dbReference type="ChEBI" id="CHEBI:15378"/>
        <dbReference type="ChEBI" id="CHEBI:16708"/>
        <dbReference type="ChEBI" id="CHEBI:17368"/>
        <dbReference type="ChEBI" id="CHEBI:28938"/>
        <dbReference type="EC" id="3.5.4.2"/>
    </reaction>
</comment>
<dbReference type="PANTHER" id="PTHR11113:SF2">
    <property type="entry name" value="ADENINE DEAMINASE"/>
    <property type="match status" value="1"/>
</dbReference>
<dbReference type="GO" id="GO:0006146">
    <property type="term" value="P:adenine catabolic process"/>
    <property type="evidence" value="ECO:0007669"/>
    <property type="project" value="InterPro"/>
</dbReference>
<evidence type="ECO:0000259" key="8">
    <source>
        <dbReference type="Pfam" id="PF13382"/>
    </source>
</evidence>
<dbReference type="NCBIfam" id="TIGR01178">
    <property type="entry name" value="ade"/>
    <property type="match status" value="1"/>
</dbReference>
<sequence>MYDTEALKTLVDKAAGGRSPADLLIINARVVDVFTGEIRETPVSIGNGKFLGFAHTEALRTVDAEGAYLLPGLIDAHIHIESSMASPARFAGLVLPRGTTSVVADPHEIANVHGMEGIRYMLENGRHLPLNVFITLPSCVPATPFEDAGATLSAEELEEFIDDPKVSGIGEMMNFPGVVTGDYDVLSKILLGTSHGKVVDGHAPGLLGRELDAYLVSGISTTHECTTLEEMHENLRRGVYVLIREGSAAKNLKTLLPGVTPGNARRCAFCCDDRHAEDIVREGHMDNHLRLAVAMGMDPVQAVTMCTLNAAECFGLRGKGAIAPGRDADCILVDDLENFRVRKVFAAGRLVAQDGAMLLPLDDAAAGAPSHSVHVKPLADNAFDLPITSGKARVIGLQAASLLTLNLVRAVRTDAAGLFQCALNPGLNKIAVIERHKATGLMGVGLIEGYGLQDGAVATTIAHDSHNIVVAGDNDADMLLAVRELAAMGGGIVSAHKGRVRGLALPIAGLMTSADPLEVSENLKEMIRAAHEELAIPDAVEPFMSLSFMALPVIPELKLTARGLFNVNTFSFVGIEAD</sequence>
<dbReference type="Gene3D" id="2.30.40.10">
    <property type="entry name" value="Urease, subunit C, domain 1"/>
    <property type="match status" value="1"/>
</dbReference>
<dbReference type="InterPro" id="IPR026912">
    <property type="entry name" value="Adenine_deam_C"/>
</dbReference>
<evidence type="ECO:0000256" key="6">
    <source>
        <dbReference type="HAMAP-Rule" id="MF_01518"/>
    </source>
</evidence>
<protein>
    <recommendedName>
        <fullName evidence="2 6">Adenine deaminase</fullName>
        <shortName evidence="6">Adenase</shortName>
        <shortName evidence="6">Adenine aminase</shortName>
        <ecNumber evidence="2 6">3.5.4.2</ecNumber>
    </recommendedName>
</protein>
<dbReference type="CDD" id="cd01295">
    <property type="entry name" value="AdeC"/>
    <property type="match status" value="1"/>
</dbReference>
<organism evidence="9 10">
    <name type="scientific">Candidatus Bilophila faecipullorum</name>
    <dbReference type="NCBI Taxonomy" id="2838482"/>
    <lineage>
        <taxon>Bacteria</taxon>
        <taxon>Pseudomonadati</taxon>
        <taxon>Thermodesulfobacteriota</taxon>
        <taxon>Desulfovibrionia</taxon>
        <taxon>Desulfovibrionales</taxon>
        <taxon>Desulfovibrionaceae</taxon>
        <taxon>Bilophila</taxon>
    </lineage>
</organism>
<feature type="domain" description="Adenine deaminase C-terminal" evidence="8">
    <location>
        <begin position="404"/>
        <end position="570"/>
    </location>
</feature>
<keyword evidence="3 6" id="KW-0378">Hydrolase</keyword>
<gene>
    <name evidence="6 9" type="primary">ade</name>
    <name evidence="9" type="ORF">H9874_07460</name>
</gene>